<dbReference type="NCBIfam" id="TIGR00069">
    <property type="entry name" value="hisD"/>
    <property type="match status" value="1"/>
</dbReference>
<evidence type="ECO:0000256" key="14">
    <source>
        <dbReference type="RuleBase" id="RU004175"/>
    </source>
</evidence>
<gene>
    <name evidence="8 15" type="primary">hisD</name>
    <name evidence="15" type="ORF">BABA_02020</name>
</gene>
<evidence type="ECO:0000256" key="11">
    <source>
        <dbReference type="PIRSR" id="PIRSR000099-2"/>
    </source>
</evidence>
<dbReference type="GO" id="GO:0004399">
    <property type="term" value="F:histidinol dehydrogenase activity"/>
    <property type="evidence" value="ECO:0007669"/>
    <property type="project" value="UniProtKB-UniRule"/>
</dbReference>
<feature type="active site" description="Proton acceptor" evidence="8 10">
    <location>
        <position position="319"/>
    </location>
</feature>
<feature type="binding site" evidence="8 13">
    <location>
        <position position="251"/>
    </location>
    <ligand>
        <name>Zn(2+)</name>
        <dbReference type="ChEBI" id="CHEBI:29105"/>
    </ligand>
</feature>
<dbReference type="RefSeq" id="WP_007083447.1">
    <property type="nucleotide sequence ID" value="NZ_AJLS01000009.1"/>
</dbReference>
<evidence type="ECO:0000256" key="13">
    <source>
        <dbReference type="PIRSR" id="PIRSR000099-4"/>
    </source>
</evidence>
<dbReference type="PRINTS" id="PR00083">
    <property type="entry name" value="HOLDHDRGNASE"/>
</dbReference>
<keyword evidence="4 8" id="KW-0479">Metal-binding</keyword>
<feature type="binding site" evidence="8 11">
    <location>
        <position position="121"/>
    </location>
    <ligand>
        <name>NAD(+)</name>
        <dbReference type="ChEBI" id="CHEBI:57540"/>
    </ligand>
</feature>
<evidence type="ECO:0000256" key="7">
    <source>
        <dbReference type="ARBA" id="ARBA00049489"/>
    </source>
</evidence>
<accession>K6CJS3</accession>
<feature type="binding site" evidence="8 12">
    <location>
        <position position="254"/>
    </location>
    <ligand>
        <name>substrate</name>
    </ligand>
</feature>
<comment type="caution">
    <text evidence="15">The sequence shown here is derived from an EMBL/GenBank/DDBJ whole genome shotgun (WGS) entry which is preliminary data.</text>
</comment>
<comment type="cofactor">
    <cofactor evidence="8 13">
        <name>Zn(2+)</name>
        <dbReference type="ChEBI" id="CHEBI:29105"/>
    </cofactor>
    <text evidence="8 13">Binds 1 zinc ion per subunit.</text>
</comment>
<evidence type="ECO:0000256" key="4">
    <source>
        <dbReference type="ARBA" id="ARBA00022723"/>
    </source>
</evidence>
<dbReference type="GO" id="GO:0051287">
    <property type="term" value="F:NAD binding"/>
    <property type="evidence" value="ECO:0007669"/>
    <property type="project" value="InterPro"/>
</dbReference>
<reference evidence="15 16" key="1">
    <citation type="journal article" date="2012" name="Front. Microbiol.">
        <title>Redundancy and modularity in membrane-associated dissimilatory nitrate reduction in Bacillus.</title>
        <authorList>
            <person name="Heylen K."/>
            <person name="Keltjens J."/>
        </authorList>
    </citation>
    <scope>NUCLEOTIDE SEQUENCE [LARGE SCALE GENOMIC DNA]</scope>
    <source>
        <strain evidence="16">LMG 21833T</strain>
    </source>
</reference>
<dbReference type="Gene3D" id="3.40.50.1980">
    <property type="entry name" value="Nitrogenase molybdenum iron protein domain"/>
    <property type="match status" value="2"/>
</dbReference>
<evidence type="ECO:0000256" key="9">
    <source>
        <dbReference type="PIRNR" id="PIRNR000099"/>
    </source>
</evidence>
<organism evidence="15 16">
    <name type="scientific">Neobacillus bataviensis LMG 21833</name>
    <dbReference type="NCBI Taxonomy" id="1117379"/>
    <lineage>
        <taxon>Bacteria</taxon>
        <taxon>Bacillati</taxon>
        <taxon>Bacillota</taxon>
        <taxon>Bacilli</taxon>
        <taxon>Bacillales</taxon>
        <taxon>Bacillaceae</taxon>
        <taxon>Neobacillus</taxon>
    </lineage>
</organism>
<protein>
    <recommendedName>
        <fullName evidence="3 8">Histidinol dehydrogenase</fullName>
        <shortName evidence="8">HDH</shortName>
        <ecNumber evidence="3 8">1.1.1.23</ecNumber>
    </recommendedName>
</protein>
<dbReference type="InterPro" id="IPR022695">
    <property type="entry name" value="Histidinol_DH_monofunct"/>
</dbReference>
<proteinExistence type="inferred from homology"/>
<dbReference type="GO" id="GO:0005829">
    <property type="term" value="C:cytosol"/>
    <property type="evidence" value="ECO:0007669"/>
    <property type="project" value="TreeGrafter"/>
</dbReference>
<dbReference type="PANTHER" id="PTHR21256">
    <property type="entry name" value="HISTIDINOL DEHYDROGENASE HDH"/>
    <property type="match status" value="1"/>
</dbReference>
<feature type="binding site" evidence="8 11">
    <location>
        <position position="183"/>
    </location>
    <ligand>
        <name>NAD(+)</name>
        <dbReference type="ChEBI" id="CHEBI:57540"/>
    </ligand>
</feature>
<feature type="binding site" evidence="8 12">
    <location>
        <position position="412"/>
    </location>
    <ligand>
        <name>substrate</name>
    </ligand>
</feature>
<evidence type="ECO:0000256" key="6">
    <source>
        <dbReference type="ARBA" id="ARBA00023002"/>
    </source>
</evidence>
<comment type="similarity">
    <text evidence="2 8 9 14">Belongs to the histidinol dehydrogenase family.</text>
</comment>
<feature type="active site" description="Proton acceptor" evidence="8 10">
    <location>
        <position position="320"/>
    </location>
</feature>
<name>K6CJS3_9BACI</name>
<feature type="binding site" evidence="8 11">
    <location>
        <position position="206"/>
    </location>
    <ligand>
        <name>NAD(+)</name>
        <dbReference type="ChEBI" id="CHEBI:57540"/>
    </ligand>
</feature>
<keyword evidence="8 11" id="KW-0520">NAD</keyword>
<dbReference type="InterPro" id="IPR016161">
    <property type="entry name" value="Ald_DH/histidinol_DH"/>
</dbReference>
<feature type="binding site" evidence="8 12">
    <location>
        <position position="353"/>
    </location>
    <ligand>
        <name>substrate</name>
    </ligand>
</feature>
<keyword evidence="6 8" id="KW-0560">Oxidoreductase</keyword>
<dbReference type="eggNOG" id="COG0141">
    <property type="taxonomic scope" value="Bacteria"/>
</dbReference>
<keyword evidence="16" id="KW-1185">Reference proteome</keyword>
<feature type="binding site" evidence="8 13">
    <location>
        <position position="254"/>
    </location>
    <ligand>
        <name>Zn(2+)</name>
        <dbReference type="ChEBI" id="CHEBI:29105"/>
    </ligand>
</feature>
<evidence type="ECO:0000256" key="8">
    <source>
        <dbReference type="HAMAP-Rule" id="MF_01024"/>
    </source>
</evidence>
<dbReference type="FunFam" id="3.40.50.1980:FF:000026">
    <property type="entry name" value="Histidinol dehydrogenase"/>
    <property type="match status" value="1"/>
</dbReference>
<dbReference type="InterPro" id="IPR001692">
    <property type="entry name" value="Histidinol_DH_CS"/>
</dbReference>
<evidence type="ECO:0000256" key="3">
    <source>
        <dbReference type="ARBA" id="ARBA00012965"/>
    </source>
</evidence>
<evidence type="ECO:0000313" key="15">
    <source>
        <dbReference type="EMBL" id="EKN71420.1"/>
    </source>
</evidence>
<dbReference type="InterPro" id="IPR012131">
    <property type="entry name" value="Hstdl_DH"/>
</dbReference>
<feature type="binding site" evidence="8 12">
    <location>
        <position position="407"/>
    </location>
    <ligand>
        <name>substrate</name>
    </ligand>
</feature>
<evidence type="ECO:0000256" key="12">
    <source>
        <dbReference type="PIRSR" id="PIRSR000099-3"/>
    </source>
</evidence>
<feature type="binding site" evidence="8 13">
    <location>
        <position position="353"/>
    </location>
    <ligand>
        <name>Zn(2+)</name>
        <dbReference type="ChEBI" id="CHEBI:29105"/>
    </ligand>
</feature>
<comment type="function">
    <text evidence="1 8">Catalyzes the sequential NAD-dependent oxidations of L-histidinol to L-histidinaldehyde and then to L-histidine.</text>
</comment>
<feature type="binding site" evidence="8 12">
    <location>
        <position position="229"/>
    </location>
    <ligand>
        <name>substrate</name>
    </ligand>
</feature>
<dbReference type="PIRSF" id="PIRSF000099">
    <property type="entry name" value="Histidinol_dh"/>
    <property type="match status" value="1"/>
</dbReference>
<dbReference type="UniPathway" id="UPA00031">
    <property type="reaction ID" value="UER00014"/>
</dbReference>
<dbReference type="EMBL" id="AJLS01000009">
    <property type="protein sequence ID" value="EKN71420.1"/>
    <property type="molecule type" value="Genomic_DNA"/>
</dbReference>
<comment type="pathway">
    <text evidence="8">Amino-acid biosynthesis; L-histidine biosynthesis; L-histidine from 5-phospho-alpha-D-ribose 1-diphosphate: step 9/9.</text>
</comment>
<keyword evidence="8" id="KW-0028">Amino-acid biosynthesis</keyword>
<dbReference type="PROSITE" id="PS00611">
    <property type="entry name" value="HISOL_DEHYDROGENASE"/>
    <property type="match status" value="1"/>
</dbReference>
<evidence type="ECO:0000256" key="1">
    <source>
        <dbReference type="ARBA" id="ARBA00003850"/>
    </source>
</evidence>
<dbReference type="GO" id="GO:0008270">
    <property type="term" value="F:zinc ion binding"/>
    <property type="evidence" value="ECO:0007669"/>
    <property type="project" value="UniProtKB-UniRule"/>
</dbReference>
<keyword evidence="8" id="KW-0368">Histidine biosynthesis</keyword>
<dbReference type="Pfam" id="PF00815">
    <property type="entry name" value="Histidinol_dh"/>
    <property type="match status" value="1"/>
</dbReference>
<dbReference type="CDD" id="cd06572">
    <property type="entry name" value="Histidinol_dh"/>
    <property type="match status" value="1"/>
</dbReference>
<dbReference type="HAMAP" id="MF_01024">
    <property type="entry name" value="HisD"/>
    <property type="match status" value="1"/>
</dbReference>
<comment type="catalytic activity">
    <reaction evidence="7 8">
        <text>L-histidinol + 2 NAD(+) + H2O = L-histidine + 2 NADH + 3 H(+)</text>
        <dbReference type="Rhea" id="RHEA:20641"/>
        <dbReference type="ChEBI" id="CHEBI:15377"/>
        <dbReference type="ChEBI" id="CHEBI:15378"/>
        <dbReference type="ChEBI" id="CHEBI:57540"/>
        <dbReference type="ChEBI" id="CHEBI:57595"/>
        <dbReference type="ChEBI" id="CHEBI:57699"/>
        <dbReference type="ChEBI" id="CHEBI:57945"/>
        <dbReference type="EC" id="1.1.1.23"/>
    </reaction>
</comment>
<dbReference type="AlphaFoldDB" id="K6CJS3"/>
<dbReference type="OrthoDB" id="9805269at2"/>
<dbReference type="EC" id="1.1.1.23" evidence="3 8"/>
<feature type="binding site" evidence="8 13">
    <location>
        <position position="412"/>
    </location>
    <ligand>
        <name>Zn(2+)</name>
        <dbReference type="ChEBI" id="CHEBI:29105"/>
    </ligand>
</feature>
<keyword evidence="5 8" id="KW-0862">Zinc</keyword>
<feature type="binding site" evidence="8 12">
    <location>
        <position position="251"/>
    </location>
    <ligand>
        <name>substrate</name>
    </ligand>
</feature>
<sequence>MKILKVNELVSIKRSIEAGTSEQQAVVKKIIMEVRDRGDEALREYTEKFDRVRLASFSVTEKEFKEAYGEVETELITIIREAAENIRTFHEKQLRPSWMKTEENGTILGQKITPLDSVGVYVPGGTAAYPSSVLMNVIPAKVAGVKRIVMVSPPDSNGKLPAAVLVAAKEAGVEEIYKIGGAQAIAALAYGTESITAVDKITGPGNIFVALAKREVFGDVDIDMIAGPSEIAILADETARADEVAADLLSQAEHDPRACSVLVTPSLELAEKVSVEVEKQMALLPRREIAARSITDYGVIYVTNDLDEAVETVNQLAPEHLEIITENAMEQLGKIRHAGAIFIGRYSSEPVGDYFAGPNHVLPTNGTARFSSPLNVDDFQKKSSVIVYSGRALKDNGAKIAAFARAEGLEAHARAVEIRLTNDQ</sequence>
<dbReference type="Gene3D" id="1.20.5.1300">
    <property type="match status" value="1"/>
</dbReference>
<evidence type="ECO:0000256" key="2">
    <source>
        <dbReference type="ARBA" id="ARBA00010178"/>
    </source>
</evidence>
<feature type="binding site" evidence="8 12">
    <location>
        <position position="320"/>
    </location>
    <ligand>
        <name>substrate</name>
    </ligand>
</feature>
<dbReference type="PANTHER" id="PTHR21256:SF2">
    <property type="entry name" value="HISTIDINE BIOSYNTHESIS TRIFUNCTIONAL PROTEIN"/>
    <property type="match status" value="1"/>
</dbReference>
<dbReference type="GO" id="GO:0000105">
    <property type="term" value="P:L-histidine biosynthetic process"/>
    <property type="evidence" value="ECO:0007669"/>
    <property type="project" value="UniProtKB-UniRule"/>
</dbReference>
<dbReference type="FunFam" id="3.40.50.1980:FF:000001">
    <property type="entry name" value="Histidinol dehydrogenase"/>
    <property type="match status" value="1"/>
</dbReference>
<dbReference type="Proteomes" id="UP000006316">
    <property type="component" value="Unassembled WGS sequence"/>
</dbReference>
<evidence type="ECO:0000313" key="16">
    <source>
        <dbReference type="Proteomes" id="UP000006316"/>
    </source>
</evidence>
<dbReference type="STRING" id="1117379.BABA_02020"/>
<evidence type="ECO:0000256" key="10">
    <source>
        <dbReference type="PIRSR" id="PIRSR000099-1"/>
    </source>
</evidence>
<evidence type="ECO:0000256" key="5">
    <source>
        <dbReference type="ARBA" id="ARBA00022833"/>
    </source>
</evidence>
<dbReference type="PATRIC" id="fig|1117379.3.peg.425"/>
<dbReference type="SUPFAM" id="SSF53720">
    <property type="entry name" value="ALDH-like"/>
    <property type="match status" value="1"/>
</dbReference>